<dbReference type="Proteomes" id="UP001652660">
    <property type="component" value="Chromosome 7e"/>
</dbReference>
<reference evidence="3" key="1">
    <citation type="journal article" date="2025" name="Foods">
        <title>Unveiling the Microbial Signatures of Arabica Coffee Cherries: Insights into Ripeness Specific Diversity, Functional Traits, and Implications for Quality and Safety.</title>
        <authorList>
            <consortium name="RefSeq"/>
            <person name="Tenea G.N."/>
            <person name="Cifuentes V."/>
            <person name="Reyes P."/>
            <person name="Cevallos-Vallejos M."/>
        </authorList>
    </citation>
    <scope>NUCLEOTIDE SEQUENCE [LARGE SCALE GENOMIC DNA]</scope>
</reference>
<name>A0A6P6T7W4_COFAR</name>
<evidence type="ECO:0000256" key="1">
    <source>
        <dbReference type="SAM" id="MobiDB-lite"/>
    </source>
</evidence>
<feature type="region of interest" description="Disordered" evidence="1">
    <location>
        <begin position="545"/>
        <end position="610"/>
    </location>
</feature>
<evidence type="ECO:0000313" key="3">
    <source>
        <dbReference type="Proteomes" id="UP001652660"/>
    </source>
</evidence>
<dbReference type="GO" id="GO:0005516">
    <property type="term" value="F:calmodulin binding"/>
    <property type="evidence" value="ECO:0007669"/>
    <property type="project" value="InterPro"/>
</dbReference>
<evidence type="ECO:0000313" key="9">
    <source>
        <dbReference type="RefSeq" id="XP_071914990.1"/>
    </source>
</evidence>
<feature type="compositionally biased region" description="Low complexity" evidence="1">
    <location>
        <begin position="23"/>
        <end position="34"/>
    </location>
</feature>
<feature type="compositionally biased region" description="Basic and acidic residues" evidence="1">
    <location>
        <begin position="563"/>
        <end position="586"/>
    </location>
</feature>
<reference evidence="4 5" key="2">
    <citation type="submission" date="2025-04" db="UniProtKB">
        <authorList>
            <consortium name="RefSeq"/>
        </authorList>
    </citation>
    <scope>IDENTIFICATION</scope>
    <source>
        <tissue evidence="4 5">Leaves</tissue>
    </source>
</reference>
<gene>
    <name evidence="4 5 6 7 8 9" type="primary">LOC113698424</name>
</gene>
<evidence type="ECO:0000313" key="4">
    <source>
        <dbReference type="RefSeq" id="XP_027074045.1"/>
    </source>
</evidence>
<feature type="compositionally biased region" description="Gly residues" evidence="1">
    <location>
        <begin position="421"/>
        <end position="432"/>
    </location>
</feature>
<sequence>MAEEIVNSLVASEISESDDISSHKSSISKPSSPDNAGSILPSINRTSPDSCPDFNDSRRNSTGKRSNTKVVPHYLRASTGSCHDFCKYGHKHAFEEKEMHPFRKGIIRTPIEKQNSALTASLVERKKVTVMRRMVSPGMKFHSSRHGSSPGPINLADRPTMIKQLPAKKVEVSPKCDPLPQHKESKSEKRMNNFSSKHPPLQPPPTKQFSSFRTLKSAKQVVKDEKPMSNFSLQSSPSVGPRPSAKNAEKAEKLRNNLSEKSSPSVGEQQPVSKSSSCFHPPASVKGRDKRKDDMKASRNLVVTKVSAKKVFEAPTALLSPKPSMNIDVAMKAKKNRTLKVVCPLKDQNRVQGEEMEKNNDEIVSEKTLHVIVEEKKNHMAEFTENSDVVPSFALQSVPSPKSLSRSPSPSLSSHERRGGVDGGCSGDGDGNGDSESLSSHERRGENDDGDGDGDSVEEEEEGGGGGEFGTYDDDDDEGEDVEEGNGYACETTGKFCNKNDMAKHNGGEAGEGNLRKTLRKGVVFSESKDPRPVKLKFKRGKVVDLQSENNGGPRRLRFRRPRVMEEKHDLKGELRRRNFKKKEPDGDGNGSKPRNENVVLKHQDMQGRKDAQGLFNNVIEETANKLVESRKSKVKALVGAFETVISLQDTKPSPQTVS</sequence>
<dbReference type="RefSeq" id="XP_027074047.1">
    <property type="nucleotide sequence ID" value="XM_027218246.1"/>
</dbReference>
<feature type="compositionally biased region" description="Polar residues" evidence="1">
    <location>
        <begin position="229"/>
        <end position="238"/>
    </location>
</feature>
<proteinExistence type="predicted"/>
<evidence type="ECO:0000313" key="8">
    <source>
        <dbReference type="RefSeq" id="XP_071914989.1"/>
    </source>
</evidence>
<feature type="compositionally biased region" description="Acidic residues" evidence="1">
    <location>
        <begin position="471"/>
        <end position="484"/>
    </location>
</feature>
<dbReference type="Pfam" id="PF07839">
    <property type="entry name" value="CaM_binding"/>
    <property type="match status" value="1"/>
</dbReference>
<accession>A0A6P6T7W4</accession>
<protein>
    <submittedName>
        <fullName evidence="4 5">Uncharacterized protein LOC113698424</fullName>
    </submittedName>
</protein>
<dbReference type="RefSeq" id="XP_027074048.1">
    <property type="nucleotide sequence ID" value="XM_027218247.1"/>
</dbReference>
<dbReference type="RefSeq" id="XP_071914989.1">
    <property type="nucleotide sequence ID" value="XM_072058888.1"/>
</dbReference>
<evidence type="ECO:0000313" key="5">
    <source>
        <dbReference type="RefSeq" id="XP_027074046.1"/>
    </source>
</evidence>
<dbReference type="OrthoDB" id="766386at2759"/>
<feature type="compositionally biased region" description="Basic and acidic residues" evidence="1">
    <location>
        <begin position="594"/>
        <end position="610"/>
    </location>
</feature>
<feature type="domain" description="Calmodulin-binding" evidence="2">
    <location>
        <begin position="532"/>
        <end position="647"/>
    </location>
</feature>
<feature type="region of interest" description="Disordered" evidence="1">
    <location>
        <begin position="397"/>
        <end position="517"/>
    </location>
</feature>
<feature type="compositionally biased region" description="Basic and acidic residues" evidence="1">
    <location>
        <begin position="168"/>
        <end position="191"/>
    </location>
</feature>
<dbReference type="SMART" id="SM01054">
    <property type="entry name" value="CaM_binding"/>
    <property type="match status" value="1"/>
</dbReference>
<evidence type="ECO:0000259" key="2">
    <source>
        <dbReference type="SMART" id="SM01054"/>
    </source>
</evidence>
<feature type="compositionally biased region" description="Acidic residues" evidence="1">
    <location>
        <begin position="448"/>
        <end position="463"/>
    </location>
</feature>
<dbReference type="AlphaFoldDB" id="A0A6P6T7W4"/>
<dbReference type="InterPro" id="IPR012417">
    <property type="entry name" value="CaM-bd_dom_pln"/>
</dbReference>
<feature type="region of interest" description="Disordered" evidence="1">
    <location>
        <begin position="168"/>
        <end position="298"/>
    </location>
</feature>
<dbReference type="GeneID" id="113698424"/>
<feature type="compositionally biased region" description="Basic and acidic residues" evidence="1">
    <location>
        <begin position="286"/>
        <end position="297"/>
    </location>
</feature>
<dbReference type="RefSeq" id="XP_027074045.1">
    <property type="nucleotide sequence ID" value="XM_027218244.1"/>
</dbReference>
<feature type="region of interest" description="Disordered" evidence="1">
    <location>
        <begin position="1"/>
        <end position="70"/>
    </location>
</feature>
<evidence type="ECO:0000313" key="6">
    <source>
        <dbReference type="RefSeq" id="XP_027074047.1"/>
    </source>
</evidence>
<feature type="compositionally biased region" description="Polar residues" evidence="1">
    <location>
        <begin position="256"/>
        <end position="278"/>
    </location>
</feature>
<dbReference type="PANTHER" id="PTHR33349:SF1">
    <property type="entry name" value="EMB|CAB62594.1"/>
    <property type="match status" value="1"/>
</dbReference>
<dbReference type="RefSeq" id="XP_027074046.1">
    <property type="nucleotide sequence ID" value="XM_027218245.1"/>
</dbReference>
<organism evidence="3 6">
    <name type="scientific">Coffea arabica</name>
    <name type="common">Arabian coffee</name>
    <dbReference type="NCBI Taxonomy" id="13443"/>
    <lineage>
        <taxon>Eukaryota</taxon>
        <taxon>Viridiplantae</taxon>
        <taxon>Streptophyta</taxon>
        <taxon>Embryophyta</taxon>
        <taxon>Tracheophyta</taxon>
        <taxon>Spermatophyta</taxon>
        <taxon>Magnoliopsida</taxon>
        <taxon>eudicotyledons</taxon>
        <taxon>Gunneridae</taxon>
        <taxon>Pentapetalae</taxon>
        <taxon>asterids</taxon>
        <taxon>lamiids</taxon>
        <taxon>Gentianales</taxon>
        <taxon>Rubiaceae</taxon>
        <taxon>Ixoroideae</taxon>
        <taxon>Gardenieae complex</taxon>
        <taxon>Bertiereae - Coffeeae clade</taxon>
        <taxon>Coffeeae</taxon>
        <taxon>Coffea</taxon>
    </lineage>
</organism>
<dbReference type="PANTHER" id="PTHR33349">
    <property type="entry name" value="EMB|CAB62594.1"/>
    <property type="match status" value="1"/>
</dbReference>
<evidence type="ECO:0000313" key="7">
    <source>
        <dbReference type="RefSeq" id="XP_027074048.1"/>
    </source>
</evidence>
<dbReference type="RefSeq" id="XP_071914990.1">
    <property type="nucleotide sequence ID" value="XM_072058889.1"/>
</dbReference>
<feature type="compositionally biased region" description="Low complexity" evidence="1">
    <location>
        <begin position="397"/>
        <end position="413"/>
    </location>
</feature>
<keyword evidence="3" id="KW-1185">Reference proteome</keyword>